<comment type="caution">
    <text evidence="6">The sequence shown here is derived from an EMBL/GenBank/DDBJ whole genome shotgun (WGS) entry which is preliminary data.</text>
</comment>
<evidence type="ECO:0000256" key="2">
    <source>
        <dbReference type="ARBA" id="ARBA00010463"/>
    </source>
</evidence>
<accession>A0ABR3AW78</accession>
<evidence type="ECO:0000313" key="6">
    <source>
        <dbReference type="EMBL" id="KAL0084201.1"/>
    </source>
</evidence>
<evidence type="ECO:0000256" key="4">
    <source>
        <dbReference type="ARBA" id="ARBA00023228"/>
    </source>
</evidence>
<sequence length="198" mass="21828">MESTNEEPTKPSILGSGLSIFVPRHKRQSPSITSQSTIGSTEPPPPSSPWSQVSFDQLSTYARRASSTSLSILNNGAVAILHPGLTTSLHSLDPEEKEQRVQERVSKVTEGVVNTLKLALNDCSLGLFRVSDHIHRRVPRIVQEKNNLTALANDVDTANLDISDVRKTVGDMERIESFHSMAKMIKKSMDILAHKPHQ</sequence>
<organism evidence="6 7">
    <name type="scientific">Phycomyces blakesleeanus</name>
    <dbReference type="NCBI Taxonomy" id="4837"/>
    <lineage>
        <taxon>Eukaryota</taxon>
        <taxon>Fungi</taxon>
        <taxon>Fungi incertae sedis</taxon>
        <taxon>Mucoromycota</taxon>
        <taxon>Mucoromycotina</taxon>
        <taxon>Mucoromycetes</taxon>
        <taxon>Mucorales</taxon>
        <taxon>Phycomycetaceae</taxon>
        <taxon>Phycomyces</taxon>
    </lineage>
</organism>
<feature type="compositionally biased region" description="Polar residues" evidence="5">
    <location>
        <begin position="29"/>
        <end position="39"/>
    </location>
</feature>
<dbReference type="Pfam" id="PF10167">
    <property type="entry name" value="BORCS8"/>
    <property type="match status" value="1"/>
</dbReference>
<evidence type="ECO:0008006" key="8">
    <source>
        <dbReference type="Google" id="ProtNLM"/>
    </source>
</evidence>
<keyword evidence="3" id="KW-0472">Membrane</keyword>
<proteinExistence type="inferred from homology"/>
<keyword evidence="7" id="KW-1185">Reference proteome</keyword>
<name>A0ABR3AW78_PHYBL</name>
<keyword evidence="4" id="KW-0458">Lysosome</keyword>
<evidence type="ECO:0000313" key="7">
    <source>
        <dbReference type="Proteomes" id="UP001448207"/>
    </source>
</evidence>
<gene>
    <name evidence="6" type="ORF">J3Q64DRAFT_1699573</name>
</gene>
<dbReference type="PANTHER" id="PTHR21146">
    <property type="entry name" value="MEF2B PROTEIN"/>
    <property type="match status" value="1"/>
</dbReference>
<evidence type="ECO:0000256" key="1">
    <source>
        <dbReference type="ARBA" id="ARBA00004656"/>
    </source>
</evidence>
<dbReference type="InterPro" id="IPR019320">
    <property type="entry name" value="BORCS8"/>
</dbReference>
<protein>
    <recommendedName>
        <fullName evidence="8">BLOC-1-related complex subunit 7</fullName>
    </recommendedName>
</protein>
<dbReference type="Proteomes" id="UP001448207">
    <property type="component" value="Unassembled WGS sequence"/>
</dbReference>
<reference evidence="6 7" key="1">
    <citation type="submission" date="2024-04" db="EMBL/GenBank/DDBJ databases">
        <title>Symmetric and asymmetric DNA N6-adenine methylation regulates different biological responses in Mucorales.</title>
        <authorList>
            <consortium name="Lawrence Berkeley National Laboratory"/>
            <person name="Lax C."/>
            <person name="Mondo S.J."/>
            <person name="Osorio-Concepcion M."/>
            <person name="Muszewska A."/>
            <person name="Corrochano-Luque M."/>
            <person name="Gutierrez G."/>
            <person name="Riley R."/>
            <person name="Lipzen A."/>
            <person name="Guo J."/>
            <person name="Hundley H."/>
            <person name="Amirebrahimi M."/>
            <person name="Ng V."/>
            <person name="Lorenzo-Gutierrez D."/>
            <person name="Binder U."/>
            <person name="Yang J."/>
            <person name="Song Y."/>
            <person name="Canovas D."/>
            <person name="Navarro E."/>
            <person name="Freitag M."/>
            <person name="Gabaldon T."/>
            <person name="Grigoriev I.V."/>
            <person name="Corrochano L.M."/>
            <person name="Nicolas F.E."/>
            <person name="Garre V."/>
        </authorList>
    </citation>
    <scope>NUCLEOTIDE SEQUENCE [LARGE SCALE GENOMIC DNA]</scope>
    <source>
        <strain evidence="6 7">L51</strain>
    </source>
</reference>
<feature type="region of interest" description="Disordered" evidence="5">
    <location>
        <begin position="1"/>
        <end position="51"/>
    </location>
</feature>
<dbReference type="EMBL" id="JBCLYO010000012">
    <property type="protein sequence ID" value="KAL0084201.1"/>
    <property type="molecule type" value="Genomic_DNA"/>
</dbReference>
<comment type="similarity">
    <text evidence="2">Belongs to the BORCS8 family.</text>
</comment>
<comment type="subcellular location">
    <subcellularLocation>
        <location evidence="1">Lysosome membrane</location>
    </subcellularLocation>
</comment>
<evidence type="ECO:0000256" key="5">
    <source>
        <dbReference type="SAM" id="MobiDB-lite"/>
    </source>
</evidence>
<dbReference type="PANTHER" id="PTHR21146:SF0">
    <property type="entry name" value="BLOC-1-RELATED COMPLEX SUBUNIT 8"/>
    <property type="match status" value="1"/>
</dbReference>
<evidence type="ECO:0000256" key="3">
    <source>
        <dbReference type="ARBA" id="ARBA00023136"/>
    </source>
</evidence>